<dbReference type="RefSeq" id="WP_108737813.1">
    <property type="nucleotide sequence ID" value="NZ_CP020919.1"/>
</dbReference>
<feature type="transmembrane region" description="Helical" evidence="1">
    <location>
        <begin position="36"/>
        <end position="54"/>
    </location>
</feature>
<evidence type="ECO:0000256" key="1">
    <source>
        <dbReference type="SAM" id="Phobius"/>
    </source>
</evidence>
<evidence type="ECO:0000313" key="3">
    <source>
        <dbReference type="Proteomes" id="UP000244677"/>
    </source>
</evidence>
<organism evidence="2 3">
    <name type="scientific">Flavobacterium kingsejongi</name>
    <dbReference type="NCBI Taxonomy" id="1678728"/>
    <lineage>
        <taxon>Bacteria</taxon>
        <taxon>Pseudomonadati</taxon>
        <taxon>Bacteroidota</taxon>
        <taxon>Flavobacteriia</taxon>
        <taxon>Flavobacteriales</taxon>
        <taxon>Flavobacteriaceae</taxon>
        <taxon>Flavobacterium</taxon>
    </lineage>
</organism>
<dbReference type="EMBL" id="CP020919">
    <property type="protein sequence ID" value="AWG26280.1"/>
    <property type="molecule type" value="Genomic_DNA"/>
</dbReference>
<feature type="transmembrane region" description="Helical" evidence="1">
    <location>
        <begin position="6"/>
        <end position="24"/>
    </location>
</feature>
<dbReference type="KEGG" id="fki:FK004_14095"/>
<feature type="transmembrane region" description="Helical" evidence="1">
    <location>
        <begin position="648"/>
        <end position="668"/>
    </location>
</feature>
<keyword evidence="1" id="KW-0812">Transmembrane</keyword>
<name>A0A2S1LR84_9FLAO</name>
<dbReference type="Proteomes" id="UP000244677">
    <property type="component" value="Chromosome"/>
</dbReference>
<keyword evidence="3" id="KW-1185">Reference proteome</keyword>
<proteinExistence type="predicted"/>
<gene>
    <name evidence="2" type="ORF">FK004_14095</name>
</gene>
<keyword evidence="1" id="KW-0472">Membrane</keyword>
<dbReference type="AlphaFoldDB" id="A0A2S1LR84"/>
<dbReference type="OrthoDB" id="9763076at2"/>
<dbReference type="PANTHER" id="PTHR37947">
    <property type="entry name" value="BLL2462 PROTEIN"/>
    <property type="match status" value="1"/>
</dbReference>
<evidence type="ECO:0008006" key="4">
    <source>
        <dbReference type="Google" id="ProtNLM"/>
    </source>
</evidence>
<keyword evidence="1" id="KW-1133">Transmembrane helix</keyword>
<dbReference type="PANTHER" id="PTHR37947:SF1">
    <property type="entry name" value="BLL2462 PROTEIN"/>
    <property type="match status" value="1"/>
</dbReference>
<sequence length="675" mass="76164">MAKSTIVLILLSILIAFALSFFQYYYKAKSRSKVQLLLASFRFLSIFGILLLVINPKISRETYRDTKPPLAIVVDNSGSITYLEQDSLSRSLVKKITENKALQQKYDIHTYAFATDFESVDQFTFKGTQTNIDQAGKQLKSLYKNKKYPTVLLSDGNQTIGSDYVYGFDAENAVFPIVLGDTISYLDVRISGLNVNKYAFLKNKFPVEVLLQYNGKKVVTADFIIQQGGAVLYKQKVNFSPQNKSAVLQVVLPADKVGLQVFKASVLLAEKEKNTYNNTKNFAVEVIDQKSEIAIISEINHPDIGALKRAISANTQRKVTVLQPSAVESLQDYNVLIFYQPTAAFKTVFEKNKVAGINSWVITGLSTDYNLLNQYQDVIGFKMTSQKEDYTAAYNAQFNLFALDDIGFEGFPPLQNGYGTLNLKQKGEVLLSSKVRNIDTNAPMLVFTENQSRRNAFLLGENIWKWRLQYYVDKKSFEGFDIFIDKTIQYLSSANSGKRLVVHHESFYNSGDAITIAAEYFNKNYEFDDKARLSITVTNKKSKAVKNYDMLKGNNSFRVNLDGFAAGAYAFTVKELNSNTVYSSHFEILDFDMEKQFVNPDVPQLQALSLATGGKLYYPGQAEELITSLLENEQYQTVQKAIVEKKPLIDSVLLLLLIALLLAAEWFVRKYNGML</sequence>
<accession>A0A2S1LR84</accession>
<protein>
    <recommendedName>
        <fullName evidence="4">VWA domain-containing protein</fullName>
    </recommendedName>
</protein>
<evidence type="ECO:0000313" key="2">
    <source>
        <dbReference type="EMBL" id="AWG26280.1"/>
    </source>
</evidence>
<reference evidence="2 3" key="1">
    <citation type="submission" date="2017-04" db="EMBL/GenBank/DDBJ databases">
        <title>Complete genome sequence of Flavobacterium kingsejong AJ004.</title>
        <authorList>
            <person name="Lee P.C."/>
        </authorList>
    </citation>
    <scope>NUCLEOTIDE SEQUENCE [LARGE SCALE GENOMIC DNA]</scope>
    <source>
        <strain evidence="2 3">AJ004</strain>
    </source>
</reference>